<dbReference type="AlphaFoldDB" id="A0A9X1LUY2"/>
<keyword evidence="2" id="KW-0732">Signal</keyword>
<feature type="signal peptide" evidence="2">
    <location>
        <begin position="1"/>
        <end position="36"/>
    </location>
</feature>
<comment type="caution">
    <text evidence="3">The sequence shown here is derived from an EMBL/GenBank/DDBJ whole genome shotgun (WGS) entry which is preliminary data.</text>
</comment>
<keyword evidence="4" id="KW-1185">Reference proteome</keyword>
<sequence>MNALPASPRPHHRLRALCAALIAVLVVLVPALPATAAEGDDVTWTVRTASNNLGSERTNFTYTVDPGGAVSDALVVANHGAEPVDLKIYASDGFTSEDGQLSLLVAGEESHSVGAWIAPQNDTVTIAGGQTATIPFTVTIPENATPGDYAGGVVTSLAVPDASTGVNVDRRLGIRVNLRVGGELAPAVVVEDMSVSWNGGLNPFAGGDATMTYTLHNTGNASISAQPEGRVTGPFGMLGIDVAASDTIPELLPGESWTQTVTVPGVPPVLALFATANVTPLVVDASGSTSPIAEVTATAVGAAIPWTVLIVLALLAAAAYLLFRRRGRRRADDQKREDARIEEAVAQALEQERTKIAPARVE</sequence>
<dbReference type="Proteomes" id="UP001139354">
    <property type="component" value="Unassembled WGS sequence"/>
</dbReference>
<organism evidence="3 4">
    <name type="scientific">Microbacterium allomyrinae</name>
    <dbReference type="NCBI Taxonomy" id="2830666"/>
    <lineage>
        <taxon>Bacteria</taxon>
        <taxon>Bacillati</taxon>
        <taxon>Actinomycetota</taxon>
        <taxon>Actinomycetes</taxon>
        <taxon>Micrococcales</taxon>
        <taxon>Microbacteriaceae</taxon>
        <taxon>Microbacterium</taxon>
    </lineage>
</organism>
<evidence type="ECO:0000313" key="4">
    <source>
        <dbReference type="Proteomes" id="UP001139354"/>
    </source>
</evidence>
<keyword evidence="1" id="KW-1133">Transmembrane helix</keyword>
<keyword evidence="1" id="KW-0812">Transmembrane</keyword>
<evidence type="ECO:0000256" key="1">
    <source>
        <dbReference type="SAM" id="Phobius"/>
    </source>
</evidence>
<proteinExistence type="predicted"/>
<dbReference type="RefSeq" id="WP_229384601.1">
    <property type="nucleotide sequence ID" value="NZ_JAGTTN010000003.1"/>
</dbReference>
<evidence type="ECO:0000256" key="2">
    <source>
        <dbReference type="SAM" id="SignalP"/>
    </source>
</evidence>
<keyword evidence="1" id="KW-0472">Membrane</keyword>
<evidence type="ECO:0000313" key="3">
    <source>
        <dbReference type="EMBL" id="MCC2032632.1"/>
    </source>
</evidence>
<feature type="transmembrane region" description="Helical" evidence="1">
    <location>
        <begin position="303"/>
        <end position="323"/>
    </location>
</feature>
<accession>A0A9X1LUY2</accession>
<gene>
    <name evidence="3" type="ORF">KEC57_10625</name>
</gene>
<protein>
    <submittedName>
        <fullName evidence="3">DUF916 domain-containing protein</fullName>
    </submittedName>
</protein>
<name>A0A9X1LUY2_9MICO</name>
<reference evidence="3" key="1">
    <citation type="submission" date="2021-04" db="EMBL/GenBank/DDBJ databases">
        <title>Microbacterium tenobrionis sp. nov. and Microbacterium allomyrinae sp. nov., isolated from larvae of Tenobrio molitor and Allomyrina dichotoma, respectively.</title>
        <authorList>
            <person name="Lee S.D."/>
        </authorList>
    </citation>
    <scope>NUCLEOTIDE SEQUENCE</scope>
    <source>
        <strain evidence="3">BWT-G7</strain>
    </source>
</reference>
<dbReference type="EMBL" id="JAGTTN010000003">
    <property type="protein sequence ID" value="MCC2032632.1"/>
    <property type="molecule type" value="Genomic_DNA"/>
</dbReference>
<feature type="chain" id="PRO_5040943615" evidence="2">
    <location>
        <begin position="37"/>
        <end position="362"/>
    </location>
</feature>